<organism evidence="1 2">
    <name type="scientific">Herbiconiux moechotypicola</name>
    <dbReference type="NCBI Taxonomy" id="637393"/>
    <lineage>
        <taxon>Bacteria</taxon>
        <taxon>Bacillati</taxon>
        <taxon>Actinomycetota</taxon>
        <taxon>Actinomycetes</taxon>
        <taxon>Micrococcales</taxon>
        <taxon>Microbacteriaceae</taxon>
        <taxon>Herbiconiux</taxon>
    </lineage>
</organism>
<protein>
    <recommendedName>
        <fullName evidence="3">DUF2255 family protein</fullName>
    </recommendedName>
</protein>
<evidence type="ECO:0000313" key="1">
    <source>
        <dbReference type="EMBL" id="GAA2247937.1"/>
    </source>
</evidence>
<evidence type="ECO:0008006" key="3">
    <source>
        <dbReference type="Google" id="ProtNLM"/>
    </source>
</evidence>
<accession>A0ABN3E3K4</accession>
<proteinExistence type="predicted"/>
<sequence length="121" mass="13106">MSDWTAAELRQLSDVGEVRVAGRRADGSSRTLVIVWHVVVGDAVYLRSVKGPAGQWYRGVAHTFEGFLDWSGPSRPVSFILDPSPDDAIDAAYAAKYGTGSAVRAITSDLAKETTLRVEPR</sequence>
<dbReference type="Proteomes" id="UP001500929">
    <property type="component" value="Unassembled WGS sequence"/>
</dbReference>
<keyword evidence="2" id="KW-1185">Reference proteome</keyword>
<reference evidence="1 2" key="1">
    <citation type="journal article" date="2019" name="Int. J. Syst. Evol. Microbiol.">
        <title>The Global Catalogue of Microorganisms (GCM) 10K type strain sequencing project: providing services to taxonomists for standard genome sequencing and annotation.</title>
        <authorList>
            <consortium name="The Broad Institute Genomics Platform"/>
            <consortium name="The Broad Institute Genome Sequencing Center for Infectious Disease"/>
            <person name="Wu L."/>
            <person name="Ma J."/>
        </authorList>
    </citation>
    <scope>NUCLEOTIDE SEQUENCE [LARGE SCALE GENOMIC DNA]</scope>
    <source>
        <strain evidence="1 2">JCM 16117</strain>
    </source>
</reference>
<dbReference type="RefSeq" id="WP_259481175.1">
    <property type="nucleotide sequence ID" value="NZ_BAAAQY010000013.1"/>
</dbReference>
<name>A0ABN3E3K4_9MICO</name>
<dbReference type="EMBL" id="BAAAQY010000013">
    <property type="protein sequence ID" value="GAA2247937.1"/>
    <property type="molecule type" value="Genomic_DNA"/>
</dbReference>
<dbReference type="Pfam" id="PF10012">
    <property type="entry name" value="DUF2255"/>
    <property type="match status" value="1"/>
</dbReference>
<comment type="caution">
    <text evidence="1">The sequence shown here is derived from an EMBL/GenBank/DDBJ whole genome shotgun (WGS) entry which is preliminary data.</text>
</comment>
<dbReference type="InterPro" id="IPR016888">
    <property type="entry name" value="UCP028498"/>
</dbReference>
<gene>
    <name evidence="1" type="ORF">GCM10009851_36740</name>
</gene>
<evidence type="ECO:0000313" key="2">
    <source>
        <dbReference type="Proteomes" id="UP001500929"/>
    </source>
</evidence>